<proteinExistence type="predicted"/>
<reference evidence="1 2" key="1">
    <citation type="submission" date="2024-03" db="EMBL/GenBank/DDBJ databases">
        <title>Human intestinal bacterial collection.</title>
        <authorList>
            <person name="Pauvert C."/>
            <person name="Hitch T.C.A."/>
            <person name="Clavel T."/>
        </authorList>
    </citation>
    <scope>NUCLEOTIDE SEQUENCE [LARGE SCALE GENOMIC DNA]</scope>
    <source>
        <strain evidence="1 2">CLA-SR-H024</strain>
    </source>
</reference>
<name>A0ABV1F0D0_9BACI</name>
<dbReference type="EMBL" id="JBBMFN010000034">
    <property type="protein sequence ID" value="MEQ2466796.1"/>
    <property type="molecule type" value="Genomic_DNA"/>
</dbReference>
<evidence type="ECO:0000313" key="2">
    <source>
        <dbReference type="Proteomes" id="UP001465426"/>
    </source>
</evidence>
<dbReference type="Proteomes" id="UP001465426">
    <property type="component" value="Unassembled WGS sequence"/>
</dbReference>
<gene>
    <name evidence="1" type="ORF">WMO63_14135</name>
</gene>
<keyword evidence="2" id="KW-1185">Reference proteome</keyword>
<sequence>MQVDGILLDNVQFTSIQPIYLEEISKSKLNKLVRILNAGDYLTSYMILEKDPVENFYWLVGGYPEYLAYKSLMNNKKTSSYIPCIIRNYTDTTEQRITLLKRMFHHQVTKWMDKHQLIAELIDQNKSTKTIANKLGISESLVKSYFIHPDIPKDIIQLAKKNHGSFINLEKIRRLPLSSCIQYNLFKQAVLKTRHPNRLTTDKLEKIKWLIQLDDFFELAIDAQWKLIQKAMKYKDLLKHYWRNDIERILDKNRENLSSNLALYNATIFINDSTVSNFVS</sequence>
<dbReference type="Gene3D" id="1.10.10.60">
    <property type="entry name" value="Homeodomain-like"/>
    <property type="match status" value="1"/>
</dbReference>
<dbReference type="RefSeq" id="WP_349204988.1">
    <property type="nucleotide sequence ID" value="NZ_JBBMFN010000034.1"/>
</dbReference>
<evidence type="ECO:0000313" key="1">
    <source>
        <dbReference type="EMBL" id="MEQ2466796.1"/>
    </source>
</evidence>
<organism evidence="1 2">
    <name type="scientific">Niallia hominis</name>
    <dbReference type="NCBI Taxonomy" id="3133173"/>
    <lineage>
        <taxon>Bacteria</taxon>
        <taxon>Bacillati</taxon>
        <taxon>Bacillota</taxon>
        <taxon>Bacilli</taxon>
        <taxon>Bacillales</taxon>
        <taxon>Bacillaceae</taxon>
        <taxon>Niallia</taxon>
    </lineage>
</organism>
<protein>
    <submittedName>
        <fullName evidence="1">ParB/RepB/Spo0J family partition protein</fullName>
    </submittedName>
</protein>
<comment type="caution">
    <text evidence="1">The sequence shown here is derived from an EMBL/GenBank/DDBJ whole genome shotgun (WGS) entry which is preliminary data.</text>
</comment>
<accession>A0ABV1F0D0</accession>